<organism evidence="7 8">
    <name type="scientific">Polychaeton citri CBS 116435</name>
    <dbReference type="NCBI Taxonomy" id="1314669"/>
    <lineage>
        <taxon>Eukaryota</taxon>
        <taxon>Fungi</taxon>
        <taxon>Dikarya</taxon>
        <taxon>Ascomycota</taxon>
        <taxon>Pezizomycotina</taxon>
        <taxon>Dothideomycetes</taxon>
        <taxon>Dothideomycetidae</taxon>
        <taxon>Capnodiales</taxon>
        <taxon>Capnodiaceae</taxon>
        <taxon>Polychaeton</taxon>
    </lineage>
</organism>
<dbReference type="InterPro" id="IPR007219">
    <property type="entry name" value="XnlR_reg_dom"/>
</dbReference>
<sequence length="623" mass="69088">MVKELDAMKAKLAEYEAMGIQLPSQAGQNGRNQFPGPFSHNGAPIANMTNQPFLGPNEAAASRSLLDLSQGFRELAPTSLHSITPGTSSKSLGSVSLTDEEMQELYGIYFTSFHPFLPVLSPDLPYTSYYHLHPLLHWTIIAVAARRYDRKPGLLVELQQPLNEMLWTTLSQVPQIYHVCKALALLATWPLPNSSTSQEPTMMLTGIMFQLAMQYGLHRPSHAQDFSRFRIELREEDIADRLNTWAAINIVAQNVSTGQGQPPLSRWAWFTYGLHLDRMRPELQTRCQIEKFCDTVTRTIYTMQRDHIVEVDQAQRGLQIDMYARELGEMEVTILSTGSSPVDKLYLKAAALHLRLSAFFDKPNQPNYYGDLRNVYIAASTMLQTIIDLPKEMLLFIPRYLEQMILAGGVTLLKILNSFYATQVDVPAGRTLFGRAVGTLRDLSVRSNDLPQRLAEVLAQLWQSSGGSEQKLFPESRARAPDDSLQLKVRCRSSLSVLFDSIWRWRNQAGDGERRDLSRAVENPTTISDLELHARNTPQPGGAFASTHGLSNAVPGVGGNLNVPGANLPATGLPDMGAGTGGSDLDGLSWENSYGGNAVFDTLSWALDGNLNFPSTFGTEFNL</sequence>
<evidence type="ECO:0000256" key="5">
    <source>
        <dbReference type="ARBA" id="ARBA00023242"/>
    </source>
</evidence>
<evidence type="ECO:0000256" key="1">
    <source>
        <dbReference type="ARBA" id="ARBA00004123"/>
    </source>
</evidence>
<feature type="domain" description="Xylanolytic transcriptional activator regulatory" evidence="6">
    <location>
        <begin position="108"/>
        <end position="233"/>
    </location>
</feature>
<dbReference type="GO" id="GO:0006351">
    <property type="term" value="P:DNA-templated transcription"/>
    <property type="evidence" value="ECO:0007669"/>
    <property type="project" value="InterPro"/>
</dbReference>
<dbReference type="PANTHER" id="PTHR31845">
    <property type="entry name" value="FINGER DOMAIN PROTEIN, PUTATIVE-RELATED"/>
    <property type="match status" value="1"/>
</dbReference>
<comment type="caution">
    <text evidence="7">The sequence shown here is derived from an EMBL/GenBank/DDBJ whole genome shotgun (WGS) entry which is preliminary data.</text>
</comment>
<dbReference type="Proteomes" id="UP000799441">
    <property type="component" value="Unassembled WGS sequence"/>
</dbReference>
<dbReference type="GO" id="GO:0008270">
    <property type="term" value="F:zinc ion binding"/>
    <property type="evidence" value="ECO:0007669"/>
    <property type="project" value="InterPro"/>
</dbReference>
<proteinExistence type="predicted"/>
<dbReference type="GO" id="GO:0000976">
    <property type="term" value="F:transcription cis-regulatory region binding"/>
    <property type="evidence" value="ECO:0007669"/>
    <property type="project" value="TreeGrafter"/>
</dbReference>
<dbReference type="GO" id="GO:0005634">
    <property type="term" value="C:nucleus"/>
    <property type="evidence" value="ECO:0007669"/>
    <property type="project" value="UniProtKB-SubCell"/>
</dbReference>
<evidence type="ECO:0000313" key="7">
    <source>
        <dbReference type="EMBL" id="KAF2720882.1"/>
    </source>
</evidence>
<keyword evidence="2" id="KW-0805">Transcription regulation</keyword>
<evidence type="ECO:0000256" key="3">
    <source>
        <dbReference type="ARBA" id="ARBA00023125"/>
    </source>
</evidence>
<evidence type="ECO:0000259" key="6">
    <source>
        <dbReference type="Pfam" id="PF04082"/>
    </source>
</evidence>
<protein>
    <recommendedName>
        <fullName evidence="6">Xylanolytic transcriptional activator regulatory domain-containing protein</fullName>
    </recommendedName>
</protein>
<comment type="subcellular location">
    <subcellularLocation>
        <location evidence="1">Nucleus</location>
    </subcellularLocation>
</comment>
<dbReference type="EMBL" id="MU003795">
    <property type="protein sequence ID" value="KAF2720882.1"/>
    <property type="molecule type" value="Genomic_DNA"/>
</dbReference>
<dbReference type="PANTHER" id="PTHR31845:SF21">
    <property type="entry name" value="REGULATORY PROTEIN LEU3"/>
    <property type="match status" value="1"/>
</dbReference>
<dbReference type="AlphaFoldDB" id="A0A9P4UM65"/>
<keyword evidence="5" id="KW-0539">Nucleus</keyword>
<evidence type="ECO:0000256" key="2">
    <source>
        <dbReference type="ARBA" id="ARBA00023015"/>
    </source>
</evidence>
<evidence type="ECO:0000256" key="4">
    <source>
        <dbReference type="ARBA" id="ARBA00023163"/>
    </source>
</evidence>
<keyword evidence="8" id="KW-1185">Reference proteome</keyword>
<reference evidence="7" key="1">
    <citation type="journal article" date="2020" name="Stud. Mycol.">
        <title>101 Dothideomycetes genomes: a test case for predicting lifestyles and emergence of pathogens.</title>
        <authorList>
            <person name="Haridas S."/>
            <person name="Albert R."/>
            <person name="Binder M."/>
            <person name="Bloem J."/>
            <person name="Labutti K."/>
            <person name="Salamov A."/>
            <person name="Andreopoulos B."/>
            <person name="Baker S."/>
            <person name="Barry K."/>
            <person name="Bills G."/>
            <person name="Bluhm B."/>
            <person name="Cannon C."/>
            <person name="Castanera R."/>
            <person name="Culley D."/>
            <person name="Daum C."/>
            <person name="Ezra D."/>
            <person name="Gonzalez J."/>
            <person name="Henrissat B."/>
            <person name="Kuo A."/>
            <person name="Liang C."/>
            <person name="Lipzen A."/>
            <person name="Lutzoni F."/>
            <person name="Magnuson J."/>
            <person name="Mondo S."/>
            <person name="Nolan M."/>
            <person name="Ohm R."/>
            <person name="Pangilinan J."/>
            <person name="Park H.-J."/>
            <person name="Ramirez L."/>
            <person name="Alfaro M."/>
            <person name="Sun H."/>
            <person name="Tritt A."/>
            <person name="Yoshinaga Y."/>
            <person name="Zwiers L.-H."/>
            <person name="Turgeon B."/>
            <person name="Goodwin S."/>
            <person name="Spatafora J."/>
            <person name="Crous P."/>
            <person name="Grigoriev I."/>
        </authorList>
    </citation>
    <scope>NUCLEOTIDE SEQUENCE</scope>
    <source>
        <strain evidence="7">CBS 116435</strain>
    </source>
</reference>
<dbReference type="CDD" id="cd12148">
    <property type="entry name" value="fungal_TF_MHR"/>
    <property type="match status" value="1"/>
</dbReference>
<evidence type="ECO:0000313" key="8">
    <source>
        <dbReference type="Proteomes" id="UP000799441"/>
    </source>
</evidence>
<accession>A0A9P4UM65</accession>
<dbReference type="InterPro" id="IPR051089">
    <property type="entry name" value="prtT"/>
</dbReference>
<name>A0A9P4UM65_9PEZI</name>
<gene>
    <name evidence="7" type="ORF">K431DRAFT_285354</name>
</gene>
<dbReference type="OrthoDB" id="2341546at2759"/>
<dbReference type="Pfam" id="PF04082">
    <property type="entry name" value="Fungal_trans"/>
    <property type="match status" value="1"/>
</dbReference>
<keyword evidence="4" id="KW-0804">Transcription</keyword>
<dbReference type="GO" id="GO:0000981">
    <property type="term" value="F:DNA-binding transcription factor activity, RNA polymerase II-specific"/>
    <property type="evidence" value="ECO:0007669"/>
    <property type="project" value="TreeGrafter"/>
</dbReference>
<keyword evidence="3" id="KW-0238">DNA-binding</keyword>